<dbReference type="InterPro" id="IPR016163">
    <property type="entry name" value="Ald_DH_C"/>
</dbReference>
<dbReference type="InterPro" id="IPR016162">
    <property type="entry name" value="Ald_DH_N"/>
</dbReference>
<dbReference type="Proteomes" id="UP001500928">
    <property type="component" value="Unassembled WGS sequence"/>
</dbReference>
<keyword evidence="6" id="KW-1185">Reference proteome</keyword>
<dbReference type="InterPro" id="IPR029510">
    <property type="entry name" value="Ald_DH_CS_GLU"/>
</dbReference>
<evidence type="ECO:0000256" key="2">
    <source>
        <dbReference type="PROSITE-ProRule" id="PRU10007"/>
    </source>
</evidence>
<proteinExistence type="inferred from homology"/>
<dbReference type="PANTHER" id="PTHR43353">
    <property type="entry name" value="SUCCINATE-SEMIALDEHYDE DEHYDROGENASE, MITOCHONDRIAL"/>
    <property type="match status" value="1"/>
</dbReference>
<gene>
    <name evidence="5" type="ORF">GCM10023200_59960</name>
</gene>
<dbReference type="EMBL" id="BAABHO010000095">
    <property type="protein sequence ID" value="GAA4814297.1"/>
    <property type="molecule type" value="Genomic_DNA"/>
</dbReference>
<comment type="caution">
    <text evidence="5">The sequence shown here is derived from an EMBL/GenBank/DDBJ whole genome shotgun (WGS) entry which is preliminary data.</text>
</comment>
<dbReference type="InterPro" id="IPR050740">
    <property type="entry name" value="Aldehyde_DH_Superfamily"/>
</dbReference>
<dbReference type="Gene3D" id="3.40.309.10">
    <property type="entry name" value="Aldehyde Dehydrogenase, Chain A, domain 2"/>
    <property type="match status" value="1"/>
</dbReference>
<sequence length="718" mass="77478">MPDIPPARPVLHPLRERSSARLVRTEHHPHGRRRVLIDHRPLAGVTPAMLLDWFSHLGGTMTYGDAVLPRYLAWHPLDHITWALAREAPGGGAGEGARFRIVEAFGRRPEYLVDVVDRVEKLDETGIRLVQRVAGVAVVTLEHTWSAGVEGTHYVSVLDLGTRAAALAPVNRVLRRRFPDAMVDAWATHNIEEVGHLEALLPSAEPGARVATQVRGHSGLRRVRRSRRGPMAESDRERRVIDEVTKGLIIGGSVRDATEGKTFGIEDPSTGEILCDVADASPEDGMAALDAAAAAQADWAATAPRERGEILRRAFELVTERADDIALLMTLEMGKPLAESKAEITYAAEFFRWFSEEAVRISGEWKVNATGSGRVLVMRQPIGPCLLITPWNFPLAMGTRKIGPAIAAGCTMVIKPASLTPLTILKLADILAEAGLPDGVLNVVTTKSTGKVMGPLISDGRIRKLSFTGSTEVGQKLLQQSADQVLKTSMELGGNAPFVVCADADVDEAVQGAMLAKMRNIGEACTAANRFYVHADVAEEFTKKLTERMGDMKIGRGTEDGVEVGPLVEADQRDKVAELVDDAVQKGATVRTGGEVPSGAGYFYPPTVLADVPTSARLAKEEIFGPVAPIFTFTEDDEAIRAANDTEFGLVSYLYTRDLGRAIRLSERLEAGMVGLNQGMVSNAGAPFGGWKQSGLGREGGSVGIDEYLEIKYVAMNV</sequence>
<dbReference type="Gene3D" id="3.40.605.10">
    <property type="entry name" value="Aldehyde Dehydrogenase, Chain A, domain 1"/>
    <property type="match status" value="1"/>
</dbReference>
<evidence type="ECO:0000256" key="1">
    <source>
        <dbReference type="ARBA" id="ARBA00023002"/>
    </source>
</evidence>
<dbReference type="CDD" id="cd07103">
    <property type="entry name" value="ALDH_F5_SSADH_GabD"/>
    <property type="match status" value="1"/>
</dbReference>
<evidence type="ECO:0000256" key="3">
    <source>
        <dbReference type="RuleBase" id="RU003345"/>
    </source>
</evidence>
<organism evidence="5 6">
    <name type="scientific">Actinomycetospora chlora</name>
    <dbReference type="NCBI Taxonomy" id="663608"/>
    <lineage>
        <taxon>Bacteria</taxon>
        <taxon>Bacillati</taxon>
        <taxon>Actinomycetota</taxon>
        <taxon>Actinomycetes</taxon>
        <taxon>Pseudonocardiales</taxon>
        <taxon>Pseudonocardiaceae</taxon>
        <taxon>Actinomycetospora</taxon>
    </lineage>
</organism>
<dbReference type="InterPro" id="IPR016161">
    <property type="entry name" value="Ald_DH/histidinol_DH"/>
</dbReference>
<keyword evidence="1 3" id="KW-0560">Oxidoreductase</keyword>
<dbReference type="Pfam" id="PF00171">
    <property type="entry name" value="Aldedh"/>
    <property type="match status" value="1"/>
</dbReference>
<feature type="active site" evidence="2">
    <location>
        <position position="491"/>
    </location>
</feature>
<name>A0ABP9CTU8_9PSEU</name>
<evidence type="ECO:0000259" key="4">
    <source>
        <dbReference type="Pfam" id="PF00171"/>
    </source>
</evidence>
<accession>A0ABP9CTU8</accession>
<dbReference type="InterPro" id="IPR015590">
    <property type="entry name" value="Aldehyde_DH_dom"/>
</dbReference>
<reference evidence="6" key="1">
    <citation type="journal article" date="2019" name="Int. J. Syst. Evol. Microbiol.">
        <title>The Global Catalogue of Microorganisms (GCM) 10K type strain sequencing project: providing services to taxonomists for standard genome sequencing and annotation.</title>
        <authorList>
            <consortium name="The Broad Institute Genomics Platform"/>
            <consortium name="The Broad Institute Genome Sequencing Center for Infectious Disease"/>
            <person name="Wu L."/>
            <person name="Ma J."/>
        </authorList>
    </citation>
    <scope>NUCLEOTIDE SEQUENCE [LARGE SCALE GENOMIC DNA]</scope>
    <source>
        <strain evidence="6">JCM 17979</strain>
    </source>
</reference>
<dbReference type="PROSITE" id="PS00687">
    <property type="entry name" value="ALDEHYDE_DEHYDR_GLU"/>
    <property type="match status" value="1"/>
</dbReference>
<evidence type="ECO:0000313" key="5">
    <source>
        <dbReference type="EMBL" id="GAA4814297.1"/>
    </source>
</evidence>
<protein>
    <recommendedName>
        <fullName evidence="4">Aldehyde dehydrogenase domain-containing protein</fullName>
    </recommendedName>
</protein>
<feature type="domain" description="Aldehyde dehydrogenase" evidence="4">
    <location>
        <begin position="259"/>
        <end position="714"/>
    </location>
</feature>
<evidence type="ECO:0000313" key="6">
    <source>
        <dbReference type="Proteomes" id="UP001500928"/>
    </source>
</evidence>
<dbReference type="PANTHER" id="PTHR43353:SF5">
    <property type="entry name" value="SUCCINATE-SEMIALDEHYDE DEHYDROGENASE, MITOCHONDRIAL"/>
    <property type="match status" value="1"/>
</dbReference>
<dbReference type="SUPFAM" id="SSF53720">
    <property type="entry name" value="ALDH-like"/>
    <property type="match status" value="1"/>
</dbReference>
<comment type="similarity">
    <text evidence="3">Belongs to the aldehyde dehydrogenase family.</text>
</comment>